<reference evidence="1" key="1">
    <citation type="submission" date="2020-06" db="EMBL/GenBank/DDBJ databases">
        <authorList>
            <person name="Li T."/>
            <person name="Hu X."/>
            <person name="Zhang T."/>
            <person name="Song X."/>
            <person name="Zhang H."/>
            <person name="Dai N."/>
            <person name="Sheng W."/>
            <person name="Hou X."/>
            <person name="Wei L."/>
        </authorList>
    </citation>
    <scope>NUCLEOTIDE SEQUENCE</scope>
    <source>
        <strain evidence="1">3651</strain>
        <tissue evidence="1">Leaf</tissue>
    </source>
</reference>
<protein>
    <recommendedName>
        <fullName evidence="3">Endonuclease/exonuclease/phosphatase domain-containing protein</fullName>
    </recommendedName>
</protein>
<dbReference type="InterPro" id="IPR036691">
    <property type="entry name" value="Endo/exonu/phosph_ase_sf"/>
</dbReference>
<name>A0AAE1Y262_9LAMI</name>
<organism evidence="1 2">
    <name type="scientific">Sesamum alatum</name>
    <dbReference type="NCBI Taxonomy" id="300844"/>
    <lineage>
        <taxon>Eukaryota</taxon>
        <taxon>Viridiplantae</taxon>
        <taxon>Streptophyta</taxon>
        <taxon>Embryophyta</taxon>
        <taxon>Tracheophyta</taxon>
        <taxon>Spermatophyta</taxon>
        <taxon>Magnoliopsida</taxon>
        <taxon>eudicotyledons</taxon>
        <taxon>Gunneridae</taxon>
        <taxon>Pentapetalae</taxon>
        <taxon>asterids</taxon>
        <taxon>lamiids</taxon>
        <taxon>Lamiales</taxon>
        <taxon>Pedaliaceae</taxon>
        <taxon>Sesamum</taxon>
    </lineage>
</organism>
<evidence type="ECO:0008006" key="3">
    <source>
        <dbReference type="Google" id="ProtNLM"/>
    </source>
</evidence>
<sequence length="118" mass="13493">MFVYGANDVQIRRELWEYLSNIAASLHEEVWLIIGDFNIIFDGSEVCGSGGDVRAVAVKFNQCLNAAWVAILPMHGLNFSWTNCSSGTRTLWKRLDRMLGINKWFTAWPRAHYIRSTP</sequence>
<evidence type="ECO:0000313" key="2">
    <source>
        <dbReference type="Proteomes" id="UP001293254"/>
    </source>
</evidence>
<dbReference type="SUPFAM" id="SSF56219">
    <property type="entry name" value="DNase I-like"/>
    <property type="match status" value="1"/>
</dbReference>
<dbReference type="PANTHER" id="PTHR33710:SF71">
    <property type="entry name" value="ENDONUCLEASE_EXONUCLEASE_PHOSPHATASE DOMAIN-CONTAINING PROTEIN"/>
    <property type="match status" value="1"/>
</dbReference>
<dbReference type="PANTHER" id="PTHR33710">
    <property type="entry name" value="BNAC02G09200D PROTEIN"/>
    <property type="match status" value="1"/>
</dbReference>
<dbReference type="EMBL" id="JACGWO010000008">
    <property type="protein sequence ID" value="KAK4421859.1"/>
    <property type="molecule type" value="Genomic_DNA"/>
</dbReference>
<gene>
    <name evidence="1" type="ORF">Salat_2136500</name>
</gene>
<dbReference type="AlphaFoldDB" id="A0AAE1Y262"/>
<accession>A0AAE1Y262</accession>
<proteinExistence type="predicted"/>
<comment type="caution">
    <text evidence="1">The sequence shown here is derived from an EMBL/GenBank/DDBJ whole genome shotgun (WGS) entry which is preliminary data.</text>
</comment>
<evidence type="ECO:0000313" key="1">
    <source>
        <dbReference type="EMBL" id="KAK4421859.1"/>
    </source>
</evidence>
<dbReference type="Proteomes" id="UP001293254">
    <property type="component" value="Unassembled WGS sequence"/>
</dbReference>
<keyword evidence="2" id="KW-1185">Reference proteome</keyword>
<reference evidence="1" key="2">
    <citation type="journal article" date="2024" name="Plant">
        <title>Genomic evolution and insights into agronomic trait innovations of Sesamum species.</title>
        <authorList>
            <person name="Miao H."/>
            <person name="Wang L."/>
            <person name="Qu L."/>
            <person name="Liu H."/>
            <person name="Sun Y."/>
            <person name="Le M."/>
            <person name="Wang Q."/>
            <person name="Wei S."/>
            <person name="Zheng Y."/>
            <person name="Lin W."/>
            <person name="Duan Y."/>
            <person name="Cao H."/>
            <person name="Xiong S."/>
            <person name="Wang X."/>
            <person name="Wei L."/>
            <person name="Li C."/>
            <person name="Ma Q."/>
            <person name="Ju M."/>
            <person name="Zhao R."/>
            <person name="Li G."/>
            <person name="Mu C."/>
            <person name="Tian Q."/>
            <person name="Mei H."/>
            <person name="Zhang T."/>
            <person name="Gao T."/>
            <person name="Zhang H."/>
        </authorList>
    </citation>
    <scope>NUCLEOTIDE SEQUENCE</scope>
    <source>
        <strain evidence="1">3651</strain>
    </source>
</reference>
<dbReference type="Gene3D" id="3.60.10.10">
    <property type="entry name" value="Endonuclease/exonuclease/phosphatase"/>
    <property type="match status" value="1"/>
</dbReference>